<sequence>MFSTICLKRLLLLGYVILPLVIIRLLEIPGWFLHGKIAHSSSFVDPKTLSASELKALVDRRGLDGAGAVEKQDLMQLLESTGKPTNGELQEAIRRKDQQDDVFSSSFEMQYLMNVHDTNDVWLIRVFSPKNTNSASMDDDSWNSIVERVSRFGALYKNIQWELMQHLHDIRSLKELESEWLNTSSQADGKPLRVVFFTDAQAVPLSLAVLSVRLAKGIQVGVFSSSEETEKEEVSRMYPGVRFPSYVVVTRNGYYVYDFLEKAILYLAMTWTASVIRDDIIWMLDRQGSILLPWALYSLFVLKAFSSLRVPDPSSQAEEERRRIRTNPNPVSTNEVRNIPFSINQIRNRPSSSSRPIRSRRGVPRPMSFREIPDLPLEIWTLQSLLQHEERLQHAERLRHFLRLTNLNSIDELQVRNFDFPALTVIIGIAFSSGCK</sequence>
<dbReference type="Proteomes" id="UP000677054">
    <property type="component" value="Unassembled WGS sequence"/>
</dbReference>
<feature type="transmembrane region" description="Helical" evidence="1">
    <location>
        <begin position="12"/>
        <end position="33"/>
    </location>
</feature>
<dbReference type="EMBL" id="CAJPEV010001957">
    <property type="protein sequence ID" value="CAG0895063.1"/>
    <property type="molecule type" value="Genomic_DNA"/>
</dbReference>
<dbReference type="GO" id="GO:0036503">
    <property type="term" value="P:ERAD pathway"/>
    <property type="evidence" value="ECO:0007669"/>
    <property type="project" value="TreeGrafter"/>
</dbReference>
<accession>A0A7R8XFA0</accession>
<evidence type="ECO:0000313" key="3">
    <source>
        <dbReference type="Proteomes" id="UP000677054"/>
    </source>
</evidence>
<dbReference type="PANTHER" id="PTHR15302">
    <property type="entry name" value="E3 UBIQUITIN-PROTEIN LIGASE RNF103"/>
    <property type="match status" value="1"/>
</dbReference>
<dbReference type="AlphaFoldDB" id="A0A7R8XFA0"/>
<keyword evidence="1" id="KW-0472">Membrane</keyword>
<proteinExistence type="predicted"/>
<dbReference type="OrthoDB" id="21204at2759"/>
<dbReference type="EMBL" id="LR901474">
    <property type="protein sequence ID" value="CAD7248701.1"/>
    <property type="molecule type" value="Genomic_DNA"/>
</dbReference>
<dbReference type="GO" id="GO:0016567">
    <property type="term" value="P:protein ubiquitination"/>
    <property type="evidence" value="ECO:0007669"/>
    <property type="project" value="InterPro"/>
</dbReference>
<keyword evidence="1" id="KW-0812">Transmembrane</keyword>
<protein>
    <submittedName>
        <fullName evidence="2">Uncharacterized protein</fullName>
    </submittedName>
</protein>
<dbReference type="GO" id="GO:0005783">
    <property type="term" value="C:endoplasmic reticulum"/>
    <property type="evidence" value="ECO:0007669"/>
    <property type="project" value="TreeGrafter"/>
</dbReference>
<dbReference type="PANTHER" id="PTHR15302:SF0">
    <property type="entry name" value="E3 UBIQUITIN-PROTEIN LIGASE RNF103"/>
    <property type="match status" value="1"/>
</dbReference>
<dbReference type="InterPro" id="IPR042494">
    <property type="entry name" value="RNF103"/>
</dbReference>
<organism evidence="2">
    <name type="scientific">Darwinula stevensoni</name>
    <dbReference type="NCBI Taxonomy" id="69355"/>
    <lineage>
        <taxon>Eukaryota</taxon>
        <taxon>Metazoa</taxon>
        <taxon>Ecdysozoa</taxon>
        <taxon>Arthropoda</taxon>
        <taxon>Crustacea</taxon>
        <taxon>Oligostraca</taxon>
        <taxon>Ostracoda</taxon>
        <taxon>Podocopa</taxon>
        <taxon>Podocopida</taxon>
        <taxon>Darwinulocopina</taxon>
        <taxon>Darwinuloidea</taxon>
        <taxon>Darwinulidae</taxon>
        <taxon>Darwinula</taxon>
    </lineage>
</organism>
<gene>
    <name evidence="2" type="ORF">DSTB1V02_LOCUS8511</name>
</gene>
<evidence type="ECO:0000313" key="2">
    <source>
        <dbReference type="EMBL" id="CAD7248701.1"/>
    </source>
</evidence>
<dbReference type="GO" id="GO:0004842">
    <property type="term" value="F:ubiquitin-protein transferase activity"/>
    <property type="evidence" value="ECO:0007669"/>
    <property type="project" value="InterPro"/>
</dbReference>
<evidence type="ECO:0000256" key="1">
    <source>
        <dbReference type="SAM" id="Phobius"/>
    </source>
</evidence>
<reference evidence="2" key="1">
    <citation type="submission" date="2020-11" db="EMBL/GenBank/DDBJ databases">
        <authorList>
            <person name="Tran Van P."/>
        </authorList>
    </citation>
    <scope>NUCLEOTIDE SEQUENCE</scope>
</reference>
<name>A0A7R8XFA0_9CRUS</name>
<keyword evidence="3" id="KW-1185">Reference proteome</keyword>
<keyword evidence="1" id="KW-1133">Transmembrane helix</keyword>